<dbReference type="Proteomes" id="UP000652761">
    <property type="component" value="Unassembled WGS sequence"/>
</dbReference>
<evidence type="ECO:0000313" key="2">
    <source>
        <dbReference type="Proteomes" id="UP000652761"/>
    </source>
</evidence>
<keyword evidence="2" id="KW-1185">Reference proteome</keyword>
<proteinExistence type="predicted"/>
<organism evidence="1 2">
    <name type="scientific">Colocasia esculenta</name>
    <name type="common">Wild taro</name>
    <name type="synonym">Arum esculentum</name>
    <dbReference type="NCBI Taxonomy" id="4460"/>
    <lineage>
        <taxon>Eukaryota</taxon>
        <taxon>Viridiplantae</taxon>
        <taxon>Streptophyta</taxon>
        <taxon>Embryophyta</taxon>
        <taxon>Tracheophyta</taxon>
        <taxon>Spermatophyta</taxon>
        <taxon>Magnoliopsida</taxon>
        <taxon>Liliopsida</taxon>
        <taxon>Araceae</taxon>
        <taxon>Aroideae</taxon>
        <taxon>Colocasieae</taxon>
        <taxon>Colocasia</taxon>
    </lineage>
</organism>
<dbReference type="AlphaFoldDB" id="A0A843WMT5"/>
<comment type="caution">
    <text evidence="1">The sequence shown here is derived from an EMBL/GenBank/DDBJ whole genome shotgun (WGS) entry which is preliminary data.</text>
</comment>
<protein>
    <submittedName>
        <fullName evidence="1">Uncharacterized protein</fullName>
    </submittedName>
</protein>
<gene>
    <name evidence="1" type="ORF">Taro_040755</name>
</gene>
<evidence type="ECO:0000313" key="1">
    <source>
        <dbReference type="EMBL" id="MQM07908.1"/>
    </source>
</evidence>
<name>A0A843WMT5_COLES</name>
<reference evidence="1" key="1">
    <citation type="submission" date="2017-07" db="EMBL/GenBank/DDBJ databases">
        <title>Taro Niue Genome Assembly and Annotation.</title>
        <authorList>
            <person name="Atibalentja N."/>
            <person name="Keating K."/>
            <person name="Fields C.J."/>
        </authorList>
    </citation>
    <scope>NUCLEOTIDE SEQUENCE</scope>
    <source>
        <strain evidence="1">Niue_2</strain>
        <tissue evidence="1">Leaf</tissue>
    </source>
</reference>
<accession>A0A843WMT5</accession>
<dbReference type="EMBL" id="NMUH01003985">
    <property type="protein sequence ID" value="MQM07908.1"/>
    <property type="molecule type" value="Genomic_DNA"/>
</dbReference>
<sequence>MVGATDTSSRHWSPASPVFQCLTLGSLGQTVGPFVLDYETERRHSWTETLWWYLVVVGVELELCSMEVLPCIRDGPAGRVPVADCEAVVVSMRAACRTLDGMLTSAVGRRQPPTSRSGRDVGLCRVPNRSAFLSKVGRTELSKLYSARGGCCGGFARRFGVLEWFSACSLREDVEWSGGDVVLWLDCVFFVKNTSPVGYPRFCVSQARVFVVLGVCPGVVLVGLHCSLACACRAAVGPFVRDCETERRHSCTETLWWYLVVVGVEVELCSVEIVCQSCYLMCGFRYIEVRGTASVTHGTDFHLVSDKGDMFKGFKRGVYPGCDFDQSVKSFISARQSKGCSVQRKGDAVKLLR</sequence>